<evidence type="ECO:0000313" key="2">
    <source>
        <dbReference type="Proteomes" id="UP000201826"/>
    </source>
</evidence>
<dbReference type="EMBL" id="KU728633">
    <property type="protein sequence ID" value="AMQ66996.1"/>
    <property type="molecule type" value="Genomic_DNA"/>
</dbReference>
<sequence length="56" mass="6054">MTPRLCPVCWQGVTATPVAHQVHVHLDKAGAKCPMSGHNFWLCYPAANDPKLRGAA</sequence>
<keyword evidence="2" id="KW-1185">Reference proteome</keyword>
<dbReference type="Proteomes" id="UP000201826">
    <property type="component" value="Segment"/>
</dbReference>
<organism evidence="1 2">
    <name type="scientific">Mycobacterium phage Bipper</name>
    <dbReference type="NCBI Taxonomy" id="1805457"/>
    <lineage>
        <taxon>Viruses</taxon>
        <taxon>Duplodnaviria</taxon>
        <taxon>Heunggongvirae</taxon>
        <taxon>Uroviricota</taxon>
        <taxon>Caudoviricetes</taxon>
        <taxon>Bippervirus</taxon>
        <taxon>Bippervirus bipper</taxon>
    </lineage>
</organism>
<gene>
    <name evidence="1" type="primary">61</name>
    <name evidence="1" type="ORF">SEA_BIPPER_61</name>
</gene>
<dbReference type="RefSeq" id="YP_009303208.1">
    <property type="nucleotide sequence ID" value="NC_031253.1"/>
</dbReference>
<proteinExistence type="predicted"/>
<accession>A0A142F2I9</accession>
<name>A0A142F2I9_9CAUD</name>
<protein>
    <submittedName>
        <fullName evidence="1">Uncharacterized protein</fullName>
    </submittedName>
</protein>
<dbReference type="KEGG" id="vg:29125782"/>
<reference evidence="2" key="1">
    <citation type="submission" date="2016-02" db="EMBL/GenBank/DDBJ databases">
        <authorList>
            <person name="Isern S."/>
            <person name="Barcellona C.M."/>
            <person name="Dozier K.D."/>
            <person name="Faust J.M."/>
            <person name="Fedrick A.J."/>
            <person name="Gagliardi L.E."/>
            <person name="Gatt S.M."/>
            <person name="Gleason P.S."/>
            <person name="Gomez E.A."/>
            <person name="Hoffman A.M."/>
            <person name="Jenkins M."/>
            <person name="Jones M.J."/>
            <person name="Lang J.F."/>
            <person name="Lequay S.M."/>
            <person name="Mars P.J."/>
            <person name="Mtchedlidze N."/>
            <person name="Osking Z.B."/>
            <person name="Paul L.M."/>
            <person name="Pica A.N."/>
            <person name="Robison M.D."/>
            <person name="Rodriguez D."/>
            <person name="Rosales K.A."/>
            <person name="Saravis L.E."/>
            <person name="Sisson B.M."/>
            <person name="Tan A.L."/>
            <person name="Voltaire R."/>
            <person name="Michael S.F."/>
            <person name="Warner M.H."/>
            <person name="Bradley K.W."/>
            <person name="Asai D.J."/>
            <person name="Bowman C.A."/>
            <person name="Russell D.A."/>
            <person name="Pope W.H."/>
            <person name="Jacobs-Sera D."/>
            <person name="Hendrix R.W."/>
            <person name="Hatfull G.F."/>
        </authorList>
    </citation>
    <scope>NUCLEOTIDE SEQUENCE [LARGE SCALE GENOMIC DNA]</scope>
</reference>
<dbReference type="GeneID" id="29125782"/>
<evidence type="ECO:0000313" key="1">
    <source>
        <dbReference type="EMBL" id="AMQ66996.1"/>
    </source>
</evidence>